<organism evidence="3 4">
    <name type="scientific">Agathobacter ruminis</name>
    <dbReference type="NCBI Taxonomy" id="1712665"/>
    <lineage>
        <taxon>Bacteria</taxon>
        <taxon>Bacillati</taxon>
        <taxon>Bacillota</taxon>
        <taxon>Clostridia</taxon>
        <taxon>Lachnospirales</taxon>
        <taxon>Lachnospiraceae</taxon>
        <taxon>Agathobacter</taxon>
    </lineage>
</organism>
<name>A0A2G3E4Z9_9FIRM</name>
<keyword evidence="4" id="KW-1185">Reference proteome</keyword>
<dbReference type="GO" id="GO:0016020">
    <property type="term" value="C:membrane"/>
    <property type="evidence" value="ECO:0007669"/>
    <property type="project" value="InterPro"/>
</dbReference>
<reference evidence="3 4" key="1">
    <citation type="submission" date="2017-10" db="EMBL/GenBank/DDBJ databases">
        <title>Resolving the taxonomy of Roseburia spp., Eubacterium rectale and Agathobacter spp. through phylogenomic analysis.</title>
        <authorList>
            <person name="Sheridan P.O."/>
            <person name="Walker A.W."/>
            <person name="Duncan S.H."/>
            <person name="Scott K.P."/>
            <person name="Toole P.W.O."/>
            <person name="Luis P."/>
            <person name="Flint H.J."/>
        </authorList>
    </citation>
    <scope>NUCLEOTIDE SEQUENCE [LARGE SCALE GENOMIC DNA]</scope>
    <source>
        <strain evidence="3 4">JK623</strain>
    </source>
</reference>
<dbReference type="SMART" id="SM00304">
    <property type="entry name" value="HAMP"/>
    <property type="match status" value="1"/>
</dbReference>
<dbReference type="CDD" id="cd06225">
    <property type="entry name" value="HAMP"/>
    <property type="match status" value="1"/>
</dbReference>
<feature type="transmembrane region" description="Helical" evidence="1">
    <location>
        <begin position="20"/>
        <end position="41"/>
    </location>
</feature>
<dbReference type="GO" id="GO:0000155">
    <property type="term" value="F:phosphorelay sensor kinase activity"/>
    <property type="evidence" value="ECO:0007669"/>
    <property type="project" value="InterPro"/>
</dbReference>
<proteinExistence type="predicted"/>
<evidence type="ECO:0000313" key="3">
    <source>
        <dbReference type="EMBL" id="PHU38356.1"/>
    </source>
</evidence>
<feature type="transmembrane region" description="Helical" evidence="1">
    <location>
        <begin position="253"/>
        <end position="276"/>
    </location>
</feature>
<dbReference type="PANTHER" id="PTHR34220">
    <property type="entry name" value="SENSOR HISTIDINE KINASE YPDA"/>
    <property type="match status" value="1"/>
</dbReference>
<comment type="caution">
    <text evidence="3">The sequence shown here is derived from an EMBL/GenBank/DDBJ whole genome shotgun (WGS) entry which is preliminary data.</text>
</comment>
<dbReference type="InterPro" id="IPR050640">
    <property type="entry name" value="Bact_2-comp_sensor_kinase"/>
</dbReference>
<evidence type="ECO:0000313" key="4">
    <source>
        <dbReference type="Proteomes" id="UP000224563"/>
    </source>
</evidence>
<keyword evidence="1" id="KW-0472">Membrane</keyword>
<dbReference type="EMBL" id="PDYG01000010">
    <property type="protein sequence ID" value="PHU38356.1"/>
    <property type="molecule type" value="Genomic_DNA"/>
</dbReference>
<accession>A0A2G3E4Z9</accession>
<reference evidence="3 4" key="2">
    <citation type="submission" date="2017-10" db="EMBL/GenBank/DDBJ databases">
        <authorList>
            <person name="Banno H."/>
            <person name="Chua N.-H."/>
        </authorList>
    </citation>
    <scope>NUCLEOTIDE SEQUENCE [LARGE SCALE GENOMIC DNA]</scope>
    <source>
        <strain evidence="3 4">JK623</strain>
    </source>
</reference>
<feature type="domain" description="HAMP" evidence="2">
    <location>
        <begin position="278"/>
        <end position="331"/>
    </location>
</feature>
<gene>
    <name evidence="3" type="ORF">CSX02_03090</name>
</gene>
<keyword evidence="1" id="KW-1133">Transmembrane helix</keyword>
<evidence type="ECO:0000256" key="1">
    <source>
        <dbReference type="SAM" id="Phobius"/>
    </source>
</evidence>
<dbReference type="Pfam" id="PF06580">
    <property type="entry name" value="His_kinase"/>
    <property type="match status" value="1"/>
</dbReference>
<dbReference type="SUPFAM" id="SSF158472">
    <property type="entry name" value="HAMP domain-like"/>
    <property type="match status" value="1"/>
</dbReference>
<dbReference type="Pfam" id="PF00672">
    <property type="entry name" value="HAMP"/>
    <property type="match status" value="1"/>
</dbReference>
<dbReference type="InterPro" id="IPR003660">
    <property type="entry name" value="HAMP_dom"/>
</dbReference>
<sequence length="552" mass="64414">MYDKEIIMNQKRLEPYTKRLLLSIILPLIFLSIGLFGYTIYRNYEHNVVTIQEKEKSVSDSIAQQINHIESQTMHHVHQSDFLYFSNSSDLHKASHYGIGFSSNLFRDLTNHAMFRGILLYNYKIERYYLYKSDINPGAKKSSELDNQKLLQQLTPTTNGLQKRYEIVQLDDTSYLALIVTQRYGSLAILISPTQNEIFQSFANVEKDKFTATYSADDVSNISNHPIVTKVNDFPIYLVYQSPNLFDMVHFDLFQIIIFVLIIGLFVFSIVMFLYLQHLLISPLNYLSKSFGQISAGDYHYRITRKSDIYEIDQFYTGFNQMLDDIRDAENESHRQQMDAAQAKLQYLQLQIRPHFYLNCLKNINSLAELQDYKKIQTLVISLSDYFRYNFQDVKNFVTVREELEAVQSYVDLCRCLYNEIELEFDIESEVLNAKCLPLSILTFTENAIKHGAELKDLIIKVTTRLEVDTDGDVYVVSEVANTGTIDEETLALLNDPSENHPIYRKNGVGIANVRYRMWLIYGDHYQLQFENRDGFVISRLRFPIHIDSMQK</sequence>
<dbReference type="Gene3D" id="6.10.340.10">
    <property type="match status" value="1"/>
</dbReference>
<dbReference type="AlphaFoldDB" id="A0A2G3E4Z9"/>
<dbReference type="InterPro" id="IPR010559">
    <property type="entry name" value="Sig_transdc_His_kin_internal"/>
</dbReference>
<dbReference type="PROSITE" id="PS50885">
    <property type="entry name" value="HAMP"/>
    <property type="match status" value="1"/>
</dbReference>
<dbReference type="PANTHER" id="PTHR34220:SF7">
    <property type="entry name" value="SENSOR HISTIDINE KINASE YPDA"/>
    <property type="match status" value="1"/>
</dbReference>
<protein>
    <recommendedName>
        <fullName evidence="2">HAMP domain-containing protein</fullName>
    </recommendedName>
</protein>
<keyword evidence="1" id="KW-0812">Transmembrane</keyword>
<evidence type="ECO:0000259" key="2">
    <source>
        <dbReference type="PROSITE" id="PS50885"/>
    </source>
</evidence>
<dbReference type="Proteomes" id="UP000224563">
    <property type="component" value="Unassembled WGS sequence"/>
</dbReference>